<dbReference type="SUPFAM" id="SSF69989">
    <property type="entry name" value="C-terminal domain of PLC-beta"/>
    <property type="match status" value="1"/>
</dbReference>
<dbReference type="Pfam" id="PF08703">
    <property type="entry name" value="PLC-beta_C"/>
    <property type="match status" value="2"/>
</dbReference>
<comment type="cofactor">
    <cofactor evidence="13">
        <name>Ca(2+)</name>
        <dbReference type="ChEBI" id="CHEBI:29108"/>
    </cofactor>
    <text evidence="13">Binds 1 Ca(2+) ion per subunit.</text>
</comment>
<dbReference type="GO" id="GO:0048015">
    <property type="term" value="P:phosphatidylinositol-mediated signaling"/>
    <property type="evidence" value="ECO:0007669"/>
    <property type="project" value="TreeGrafter"/>
</dbReference>
<comment type="catalytic activity">
    <reaction evidence="9">
        <text>a 1,2-diacyl-sn-glycero-3-phospho-(1D-myo-inositol-4,5-bisphosphate) + H2O = 1D-myo-inositol 1,4,5-trisphosphate + a 1,2-diacyl-sn-glycerol + H(+)</text>
        <dbReference type="Rhea" id="RHEA:33179"/>
        <dbReference type="ChEBI" id="CHEBI:15377"/>
        <dbReference type="ChEBI" id="CHEBI:15378"/>
        <dbReference type="ChEBI" id="CHEBI:17815"/>
        <dbReference type="ChEBI" id="CHEBI:58456"/>
        <dbReference type="ChEBI" id="CHEBI:203600"/>
        <dbReference type="EC" id="3.1.4.11"/>
    </reaction>
    <physiologicalReaction direction="left-to-right" evidence="9">
        <dbReference type="Rhea" id="RHEA:33180"/>
    </physiologicalReaction>
</comment>
<dbReference type="InterPro" id="IPR016280">
    <property type="entry name" value="PLC-beta"/>
</dbReference>
<dbReference type="EC" id="3.1.4.11" evidence="11"/>
<feature type="compositionally biased region" description="Basic and acidic residues" evidence="15">
    <location>
        <begin position="820"/>
        <end position="832"/>
    </location>
</feature>
<keyword evidence="8 11" id="KW-0807">Transducer</keyword>
<evidence type="ECO:0000259" key="17">
    <source>
        <dbReference type="PROSITE" id="PS50008"/>
    </source>
</evidence>
<dbReference type="PROSITE" id="PS50008">
    <property type="entry name" value="PIPLC_Y_DOMAIN"/>
    <property type="match status" value="1"/>
</dbReference>
<dbReference type="GO" id="GO:0016042">
    <property type="term" value="P:lipid catabolic process"/>
    <property type="evidence" value="ECO:0007669"/>
    <property type="project" value="UniProtKB-KW"/>
</dbReference>
<dbReference type="SMART" id="SM00148">
    <property type="entry name" value="PLCXc"/>
    <property type="match status" value="1"/>
</dbReference>
<reference evidence="18" key="1">
    <citation type="submission" date="2025-08" db="UniProtKB">
        <authorList>
            <consortium name="Ensembl"/>
        </authorList>
    </citation>
    <scope>IDENTIFICATION</scope>
</reference>
<evidence type="ECO:0000256" key="5">
    <source>
        <dbReference type="ARBA" id="ARBA00022837"/>
    </source>
</evidence>
<keyword evidence="14" id="KW-0175">Coiled coil</keyword>
<dbReference type="InterPro" id="IPR011992">
    <property type="entry name" value="EF-hand-dom_pair"/>
</dbReference>
<evidence type="ECO:0000256" key="12">
    <source>
        <dbReference type="PIRSR" id="PIRSR000956-1"/>
    </source>
</evidence>
<dbReference type="Pfam" id="PF00168">
    <property type="entry name" value="C2"/>
    <property type="match status" value="1"/>
</dbReference>
<dbReference type="SMART" id="SM00149">
    <property type="entry name" value="PLCYc"/>
    <property type="match status" value="1"/>
</dbReference>
<feature type="active site" evidence="12">
    <location>
        <position position="372"/>
    </location>
</feature>
<evidence type="ECO:0000313" key="19">
    <source>
        <dbReference type="Proteomes" id="UP000261620"/>
    </source>
</evidence>
<feature type="domain" description="PI-PLC Y-box" evidence="17">
    <location>
        <begin position="545"/>
        <end position="661"/>
    </location>
</feature>
<evidence type="ECO:0000256" key="4">
    <source>
        <dbReference type="ARBA" id="ARBA00022801"/>
    </source>
</evidence>
<dbReference type="SUPFAM" id="SSF47473">
    <property type="entry name" value="EF-hand"/>
    <property type="match status" value="1"/>
</dbReference>
<evidence type="ECO:0000256" key="15">
    <source>
        <dbReference type="SAM" id="MobiDB-lite"/>
    </source>
</evidence>
<feature type="compositionally biased region" description="Low complexity" evidence="15">
    <location>
        <begin position="899"/>
        <end position="913"/>
    </location>
</feature>
<dbReference type="PANTHER" id="PTHR10336:SF10">
    <property type="entry name" value="1-PHOSPHATIDYLINOSITOL 4,5-BISPHOSPHATE PHOSPHODIESTERASE BETA-2"/>
    <property type="match status" value="1"/>
</dbReference>
<reference evidence="18" key="2">
    <citation type="submission" date="2025-09" db="UniProtKB">
        <authorList>
            <consortium name="Ensembl"/>
        </authorList>
    </citation>
    <scope>IDENTIFICATION</scope>
</reference>
<evidence type="ECO:0000256" key="10">
    <source>
        <dbReference type="ARBA" id="ARBA00023726"/>
    </source>
</evidence>
<dbReference type="InterPro" id="IPR014815">
    <property type="entry name" value="PLC-beta_C"/>
</dbReference>
<dbReference type="Gene3D" id="1.20.1230.10">
    <property type="entry name" value="Phospholipase C beta, distal C-terminal domain"/>
    <property type="match status" value="2"/>
</dbReference>
<dbReference type="InterPro" id="IPR053945">
    <property type="entry name" value="PLCB1-4-like_EFh"/>
</dbReference>
<dbReference type="PROSITE" id="PS50004">
    <property type="entry name" value="C2"/>
    <property type="match status" value="1"/>
</dbReference>
<dbReference type="AlphaFoldDB" id="A0A3Q3VP43"/>
<keyword evidence="13" id="KW-0479">Metal-binding</keyword>
<evidence type="ECO:0000256" key="13">
    <source>
        <dbReference type="PIRSR" id="PIRSR000956-2"/>
    </source>
</evidence>
<dbReference type="Pfam" id="PF00388">
    <property type="entry name" value="PI-PLC-X"/>
    <property type="match status" value="1"/>
</dbReference>
<keyword evidence="6 11" id="KW-0442">Lipid degradation</keyword>
<dbReference type="PANTHER" id="PTHR10336">
    <property type="entry name" value="PHOSPHOINOSITIDE-SPECIFIC PHOSPHOLIPASE C FAMILY PROTEIN"/>
    <property type="match status" value="1"/>
</dbReference>
<dbReference type="Gene3D" id="1.10.238.10">
    <property type="entry name" value="EF-hand"/>
    <property type="match status" value="1"/>
</dbReference>
<dbReference type="SUPFAM" id="SSF51695">
    <property type="entry name" value="PLC-like phosphodiesterases"/>
    <property type="match status" value="1"/>
</dbReference>
<dbReference type="SUPFAM" id="SSF49562">
    <property type="entry name" value="C2 domain (Calcium/lipid-binding domain, CaLB)"/>
    <property type="match status" value="1"/>
</dbReference>
<dbReference type="PRINTS" id="PR00390">
    <property type="entry name" value="PHPHLIPASEC"/>
</dbReference>
<proteinExistence type="predicted"/>
<feature type="binding site" evidence="13">
    <location>
        <position position="357"/>
    </location>
    <ligand>
        <name>Ca(2+)</name>
        <dbReference type="ChEBI" id="CHEBI:29108"/>
    </ligand>
</feature>
<dbReference type="STRING" id="94237.ENSMMOP00000002598"/>
<organism evidence="18 19">
    <name type="scientific">Mola mola</name>
    <name type="common">Ocean sunfish</name>
    <name type="synonym">Tetraodon mola</name>
    <dbReference type="NCBI Taxonomy" id="94237"/>
    <lineage>
        <taxon>Eukaryota</taxon>
        <taxon>Metazoa</taxon>
        <taxon>Chordata</taxon>
        <taxon>Craniata</taxon>
        <taxon>Vertebrata</taxon>
        <taxon>Euteleostomi</taxon>
        <taxon>Actinopterygii</taxon>
        <taxon>Neopterygii</taxon>
        <taxon>Teleostei</taxon>
        <taxon>Neoteleostei</taxon>
        <taxon>Acanthomorphata</taxon>
        <taxon>Eupercaria</taxon>
        <taxon>Tetraodontiformes</taxon>
        <taxon>Molidae</taxon>
        <taxon>Mola</taxon>
    </lineage>
</organism>
<name>A0A3Q3VP43_MOLML</name>
<dbReference type="FunFam" id="1.10.238.10:FF:000005">
    <property type="entry name" value="Phosphoinositide phospholipase C"/>
    <property type="match status" value="1"/>
</dbReference>
<feature type="coiled-coil region" evidence="14">
    <location>
        <begin position="990"/>
        <end position="1017"/>
    </location>
</feature>
<evidence type="ECO:0000256" key="14">
    <source>
        <dbReference type="SAM" id="Coils"/>
    </source>
</evidence>
<dbReference type="InterPro" id="IPR037862">
    <property type="entry name" value="PLC-beta_PH"/>
</dbReference>
<feature type="binding site" evidence="13">
    <location>
        <position position="355"/>
    </location>
    <ligand>
        <name>Ca(2+)</name>
        <dbReference type="ChEBI" id="CHEBI:29108"/>
    </ligand>
</feature>
<feature type="compositionally biased region" description="Low complexity" evidence="15">
    <location>
        <begin position="953"/>
        <end position="969"/>
    </location>
</feature>
<dbReference type="InterPro" id="IPR001711">
    <property type="entry name" value="PLipase_C_Pinositol-sp_Y"/>
</dbReference>
<sequence>MNKKRHFLEPPVVKDYLVKGERFTKWSEDSTKTLPITMKMDPKGFYVYWINQSKETTFLDVATIRDTRTGKYAKLPKHPKVRNVFNLDFPDSNHLAKTLTLVSGADMVNLTYHNFFASKDKVTQNWANDILATAYNAARNNACRQVFLEKIYVRISLHTNKDGKIPLKNIYKMFPADKKRVESALASAHLPKGKYDSMKPDVFTESAFKVFLANLCPRPEIYEIFTSYSNKPTMTKENFTKFLNEKQRDSRLNEELFPRLRQDQIKALIDKYEPCSSNSNRSLISPEGLLNFLMGPETSAVMQDRLAKCQDMTQPLPHYFIKSSHNTYLTAGQFSGVSSPEMYRQCLLSGCRCLELDCWKGKPQDEEPIITHGFTMTTEILFKDVIEAIAESAFKTSQYPVVLSFENHVDSTPKNSKVVNMTNTVSLRDMCLLLKPGQQIPSPSELMGKILIKNKKGNQEKPTQTKKTNPAATDQTATTAAASQDPNASPQDPANPASNTEENHEADAPVEDNEEQEDTEEQDEEKMKTSDEGTAGQEVTAYEAMSSLVNYIQPNKFISFDNAKKKNKSYVISSFVETKGETMIAKTAVEFVEYNKRQMSRIYPKGTRMDSSNYIPQPFWNVGCQMVALNYQTMDFPMQLNLSLFEFNGRTGYLLKHDVLRRSDKKFDLYCDRIDTVVASTLTIKIYSGQFLSEKNVRTGVEVEVIGLPGDPKKKYRTKWSTTPNAINPVWNEDPFVFEKILLPEMASLRIVVHEENGKFLGQRIIPLDAIQSGFHHICLRSESNMPLTLPALFVYIEVKDYIPAAFADFTDALFNPTKGTEKTSKTPKESSSDYISPYELPFVVQSPTDTKESETPAAEEKEEEAPESKSDTLQLKADPSQTHENTAAEDTTQDLGITTSEPLSEASPSPEETATEKEAVGEPEVAPETKEELANGSGKNLEPASENEPETEAAIVAEEPGPAAEASPSTLCISAVENSTVTTKELTQHKNYLKVIKRQERELKGVEKKYQKKGEDLLQKYSDSFKAIKKKFSLKKTEGGGDSSDSGVKMERVQDQKEKMLAELLALWTEQCDQLRKKKEQFATERLAKLLEMATERHDSELRTLESLTQIDRVFQWKIFCCTLLLQLSDHSPQQEALMKKQAVTLDEIKTLTNQLNQEALKEHEQKLRSLPAEVREAVNVCMGTHFPDMVDQTEDKKLEGVGFYGDVFLG</sequence>
<dbReference type="InterPro" id="IPR017946">
    <property type="entry name" value="PLC-like_Pdiesterase_TIM-brl"/>
</dbReference>
<dbReference type="Pfam" id="PF22631">
    <property type="entry name" value="PLCB1-4-like_EFh"/>
    <property type="match status" value="1"/>
</dbReference>
<keyword evidence="7 11" id="KW-0443">Lipid metabolism</keyword>
<dbReference type="InterPro" id="IPR035892">
    <property type="entry name" value="C2_domain_sf"/>
</dbReference>
<evidence type="ECO:0000256" key="6">
    <source>
        <dbReference type="ARBA" id="ARBA00022963"/>
    </source>
</evidence>
<dbReference type="Pfam" id="PF00387">
    <property type="entry name" value="PI-PLC-Y"/>
    <property type="match status" value="1"/>
</dbReference>
<evidence type="ECO:0000256" key="1">
    <source>
        <dbReference type="ARBA" id="ARBA00004496"/>
    </source>
</evidence>
<evidence type="ECO:0000256" key="8">
    <source>
        <dbReference type="ARBA" id="ARBA00023224"/>
    </source>
</evidence>
<feature type="region of interest" description="Disordered" evidence="15">
    <location>
        <begin position="817"/>
        <end position="970"/>
    </location>
</feature>
<evidence type="ECO:0000256" key="11">
    <source>
        <dbReference type="PIRNR" id="PIRNR000956"/>
    </source>
</evidence>
<feature type="binding site" evidence="13">
    <location>
        <position position="326"/>
    </location>
    <ligand>
        <name>Ca(2+)</name>
        <dbReference type="ChEBI" id="CHEBI:29108"/>
    </ligand>
</feature>
<keyword evidence="5 13" id="KW-0106">Calcium</keyword>
<dbReference type="SMART" id="SM00239">
    <property type="entry name" value="C2"/>
    <property type="match status" value="1"/>
</dbReference>
<feature type="compositionally biased region" description="Polar residues" evidence="15">
    <location>
        <begin position="460"/>
        <end position="470"/>
    </location>
</feature>
<evidence type="ECO:0000256" key="2">
    <source>
        <dbReference type="ARBA" id="ARBA00022490"/>
    </source>
</evidence>
<evidence type="ECO:0000256" key="3">
    <source>
        <dbReference type="ARBA" id="ARBA00022553"/>
    </source>
</evidence>
<feature type="region of interest" description="Disordered" evidence="15">
    <location>
        <begin position="454"/>
        <end position="535"/>
    </location>
</feature>
<dbReference type="Gene3D" id="2.30.29.240">
    <property type="match status" value="1"/>
</dbReference>
<comment type="catalytic activity">
    <reaction evidence="10">
        <text>a 1,2-diacyl-sn-glycero-3-phospho-(1D-myo-inositol) + H2O = 1D-myo-inositol 1-phosphate + a 1,2-diacyl-sn-glycerol + H(+)</text>
        <dbReference type="Rhea" id="RHEA:43484"/>
        <dbReference type="ChEBI" id="CHEBI:15377"/>
        <dbReference type="ChEBI" id="CHEBI:15378"/>
        <dbReference type="ChEBI" id="CHEBI:17815"/>
        <dbReference type="ChEBI" id="CHEBI:57880"/>
        <dbReference type="ChEBI" id="CHEBI:58433"/>
    </reaction>
    <physiologicalReaction direction="left-to-right" evidence="10">
        <dbReference type="Rhea" id="RHEA:43485"/>
    </physiologicalReaction>
</comment>
<dbReference type="GO" id="GO:0046488">
    <property type="term" value="P:phosphatidylinositol metabolic process"/>
    <property type="evidence" value="ECO:0007669"/>
    <property type="project" value="TreeGrafter"/>
</dbReference>
<dbReference type="CDD" id="cd13361">
    <property type="entry name" value="PH_PLC_beta"/>
    <property type="match status" value="1"/>
</dbReference>
<keyword evidence="4 11" id="KW-0378">Hydrolase</keyword>
<dbReference type="PIRSF" id="PIRSF000956">
    <property type="entry name" value="PLC-beta"/>
    <property type="match status" value="1"/>
</dbReference>
<feature type="compositionally biased region" description="Acidic residues" evidence="15">
    <location>
        <begin position="508"/>
        <end position="524"/>
    </location>
</feature>
<feature type="domain" description="C2" evidence="16">
    <location>
        <begin position="661"/>
        <end position="788"/>
    </location>
</feature>
<dbReference type="GO" id="GO:0005509">
    <property type="term" value="F:calcium ion binding"/>
    <property type="evidence" value="ECO:0007669"/>
    <property type="project" value="UniProtKB-UniRule"/>
</dbReference>
<dbReference type="GO" id="GO:0051209">
    <property type="term" value="P:release of sequestered calcium ion into cytosol"/>
    <property type="evidence" value="ECO:0007669"/>
    <property type="project" value="TreeGrafter"/>
</dbReference>
<accession>A0A3Q3VP43</accession>
<dbReference type="GO" id="GO:0005737">
    <property type="term" value="C:cytoplasm"/>
    <property type="evidence" value="ECO:0007669"/>
    <property type="project" value="UniProtKB-SubCell"/>
</dbReference>
<protein>
    <recommendedName>
        <fullName evidence="11">1-phosphatidylinositol 4,5-bisphosphate phosphodiesterase</fullName>
        <ecNumber evidence="11">3.1.4.11</ecNumber>
    </recommendedName>
</protein>
<evidence type="ECO:0000256" key="7">
    <source>
        <dbReference type="ARBA" id="ARBA00023098"/>
    </source>
</evidence>
<dbReference type="SUPFAM" id="SSF50729">
    <property type="entry name" value="PH domain-like"/>
    <property type="match status" value="1"/>
</dbReference>
<dbReference type="GO" id="GO:0004435">
    <property type="term" value="F:phosphatidylinositol-4,5-bisphosphate phospholipase C activity"/>
    <property type="evidence" value="ECO:0007669"/>
    <property type="project" value="UniProtKB-UniRule"/>
</dbReference>
<evidence type="ECO:0000259" key="16">
    <source>
        <dbReference type="PROSITE" id="PS50004"/>
    </source>
</evidence>
<dbReference type="CDD" id="cd00275">
    <property type="entry name" value="C2_PLC_like"/>
    <property type="match status" value="1"/>
</dbReference>
<dbReference type="Gene3D" id="2.60.40.150">
    <property type="entry name" value="C2 domain"/>
    <property type="match status" value="1"/>
</dbReference>
<dbReference type="FunFam" id="2.60.40.150:FF:000105">
    <property type="entry name" value="1-phosphatidylinositol 4,5-bisphosphate phosphodiesterase"/>
    <property type="match status" value="1"/>
</dbReference>
<dbReference type="GO" id="GO:0120548">
    <property type="term" value="F:phosphatidylinositol phospholipase C activity"/>
    <property type="evidence" value="ECO:0007669"/>
    <property type="project" value="RHEA"/>
</dbReference>
<keyword evidence="2" id="KW-0963">Cytoplasm</keyword>
<dbReference type="OMA" id="ERCEHTY"/>
<dbReference type="GO" id="GO:0007186">
    <property type="term" value="P:G protein-coupled receptor signaling pathway"/>
    <property type="evidence" value="ECO:0007669"/>
    <property type="project" value="TreeGrafter"/>
</dbReference>
<comment type="subcellular location">
    <subcellularLocation>
        <location evidence="1">Cytoplasm</location>
    </subcellularLocation>
</comment>
<dbReference type="Pfam" id="PF17787">
    <property type="entry name" value="PH_14"/>
    <property type="match status" value="1"/>
</dbReference>
<dbReference type="Proteomes" id="UP000261620">
    <property type="component" value="Unplaced"/>
</dbReference>
<dbReference type="Gene3D" id="3.20.20.190">
    <property type="entry name" value="Phosphatidylinositol (PI) phosphodiesterase"/>
    <property type="match status" value="1"/>
</dbReference>
<feature type="binding site" evidence="13">
    <location>
        <position position="406"/>
    </location>
    <ligand>
        <name>Ca(2+)</name>
        <dbReference type="ChEBI" id="CHEBI:29108"/>
    </ligand>
</feature>
<evidence type="ECO:0000313" key="18">
    <source>
        <dbReference type="Ensembl" id="ENSMMOP00000002598.1"/>
    </source>
</evidence>
<dbReference type="InterPro" id="IPR000008">
    <property type="entry name" value="C2_dom"/>
</dbReference>
<keyword evidence="19" id="KW-1185">Reference proteome</keyword>
<dbReference type="InterPro" id="IPR001192">
    <property type="entry name" value="PI-PLC_fam"/>
</dbReference>
<feature type="compositionally biased region" description="Polar residues" evidence="15">
    <location>
        <begin position="880"/>
        <end position="898"/>
    </location>
</feature>
<dbReference type="InterPro" id="IPR000909">
    <property type="entry name" value="PLipase_C_PInositol-sp_X_dom"/>
</dbReference>
<feature type="active site" evidence="12">
    <location>
        <position position="325"/>
    </location>
</feature>
<dbReference type="PROSITE" id="PS50007">
    <property type="entry name" value="PIPLC_X_DOMAIN"/>
    <property type="match status" value="1"/>
</dbReference>
<dbReference type="Ensembl" id="ENSMMOT00000002640.1">
    <property type="protein sequence ID" value="ENSMMOP00000002598.1"/>
    <property type="gene ID" value="ENSMMOG00000002112.1"/>
</dbReference>
<dbReference type="InterPro" id="IPR042531">
    <property type="entry name" value="PLC-beta_C_sf"/>
</dbReference>
<keyword evidence="3" id="KW-0597">Phosphoprotein</keyword>
<feature type="compositionally biased region" description="Low complexity" evidence="15">
    <location>
        <begin position="471"/>
        <end position="482"/>
    </location>
</feature>
<feature type="compositionally biased region" description="Polar residues" evidence="15">
    <location>
        <begin position="484"/>
        <end position="500"/>
    </location>
</feature>
<evidence type="ECO:0000256" key="9">
    <source>
        <dbReference type="ARBA" id="ARBA00023674"/>
    </source>
</evidence>